<feature type="region of interest" description="Disordered" evidence="1">
    <location>
        <begin position="239"/>
        <end position="261"/>
    </location>
</feature>
<keyword evidence="2" id="KW-1133">Transmembrane helix</keyword>
<feature type="compositionally biased region" description="Polar residues" evidence="1">
    <location>
        <begin position="318"/>
        <end position="344"/>
    </location>
</feature>
<gene>
    <name evidence="3" type="ORF">EV420DRAFT_1639954</name>
</gene>
<feature type="compositionally biased region" description="Polar residues" evidence="1">
    <location>
        <begin position="247"/>
        <end position="260"/>
    </location>
</feature>
<reference evidence="3" key="1">
    <citation type="submission" date="2023-06" db="EMBL/GenBank/DDBJ databases">
        <authorList>
            <consortium name="Lawrence Berkeley National Laboratory"/>
            <person name="Ahrendt S."/>
            <person name="Sahu N."/>
            <person name="Indic B."/>
            <person name="Wong-Bajracharya J."/>
            <person name="Merenyi Z."/>
            <person name="Ke H.-M."/>
            <person name="Monk M."/>
            <person name="Kocsube S."/>
            <person name="Drula E."/>
            <person name="Lipzen A."/>
            <person name="Balint B."/>
            <person name="Henrissat B."/>
            <person name="Andreopoulos B."/>
            <person name="Martin F.M."/>
            <person name="Harder C.B."/>
            <person name="Rigling D."/>
            <person name="Ford K.L."/>
            <person name="Foster G.D."/>
            <person name="Pangilinan J."/>
            <person name="Papanicolaou A."/>
            <person name="Barry K."/>
            <person name="LaButti K."/>
            <person name="Viragh M."/>
            <person name="Koriabine M."/>
            <person name="Yan M."/>
            <person name="Riley R."/>
            <person name="Champramary S."/>
            <person name="Plett K.L."/>
            <person name="Tsai I.J."/>
            <person name="Slot J."/>
            <person name="Sipos G."/>
            <person name="Plett J."/>
            <person name="Nagy L.G."/>
            <person name="Grigoriev I.V."/>
        </authorList>
    </citation>
    <scope>NUCLEOTIDE SEQUENCE</scope>
    <source>
        <strain evidence="3">CCBAS 213</strain>
    </source>
</reference>
<protein>
    <submittedName>
        <fullName evidence="3">Uncharacterized protein</fullName>
    </submittedName>
</protein>
<evidence type="ECO:0000256" key="1">
    <source>
        <dbReference type="SAM" id="MobiDB-lite"/>
    </source>
</evidence>
<comment type="caution">
    <text evidence="3">The sequence shown here is derived from an EMBL/GenBank/DDBJ whole genome shotgun (WGS) entry which is preliminary data.</text>
</comment>
<dbReference type="Proteomes" id="UP001175211">
    <property type="component" value="Unassembled WGS sequence"/>
</dbReference>
<keyword evidence="2" id="KW-0812">Transmembrane</keyword>
<feature type="region of interest" description="Disordered" evidence="1">
    <location>
        <begin position="574"/>
        <end position="610"/>
    </location>
</feature>
<feature type="transmembrane region" description="Helical" evidence="2">
    <location>
        <begin position="443"/>
        <end position="466"/>
    </location>
</feature>
<accession>A0AA39N9S9</accession>
<evidence type="ECO:0000313" key="4">
    <source>
        <dbReference type="Proteomes" id="UP001175211"/>
    </source>
</evidence>
<dbReference type="GeneID" id="85360587"/>
<feature type="region of interest" description="Disordered" evidence="1">
    <location>
        <begin position="643"/>
        <end position="682"/>
    </location>
</feature>
<name>A0AA39N9S9_ARMTA</name>
<feature type="compositionally biased region" description="Polar residues" evidence="1">
    <location>
        <begin position="574"/>
        <end position="593"/>
    </location>
</feature>
<feature type="region of interest" description="Disordered" evidence="1">
    <location>
        <begin position="514"/>
        <end position="556"/>
    </location>
</feature>
<feature type="region of interest" description="Disordered" evidence="1">
    <location>
        <begin position="286"/>
        <end position="344"/>
    </location>
</feature>
<sequence>MLFVSTSTTHRALTDSFVSLFSTTSATNAATSTVISSSVSEPTGSSSSQATFPSFNTAPILHSTSSAAPLNSVVSSSKRVTTSPLSSSSRRPSAAGSVAITASAFLDARTSVAVIQSSQTTIASNTTTSFTETLLHTSFSDSSSIDSSQTKVLASGSTTSDDAPSDTSTPTSAATMFASERTPTITHDFMSPSSGATPLTASYSSSIIQTSSPSRIAFTPSTSSSAASNFSHSYTSGGDITSITTSPDTGSTPNSSSQANHKCDSFSMLAQSPISGTAAATSAVSSQPSLVRGLPQPSNTITSSPMNASHPEMRQSESNDGFTSPTPIPVDTTTMSAYQHSSSAGLQSELSTYDPLVRLGNTMQDGGYTIYTTTFISIRTLYTLTTITVSPTLTTSMPYTTETEVFTTTYTVAAQAPTSVITTTIVVPSSKAGDAFRPSTAQIGGIIAGSIGLLAFLVAIIIYLVLRKRRRKFVIVSPNRTPCLESDAEIGEDSDGHDFQRPLTTQILASASDSDSLVLPPSGRLGYDTSRVSSSPSTVSYRHSSHRETINSVNDLTTAYSPTSSVDIINNSNEEQCAESSSYPSAQTESTESLAPMTPGQPADRLPSRLTQSSRNAYEEEIERLRQEVSSQTNRLRYMEQMGLMDSRSPPPSYRSRRSAISQTFGSSLSLPPPLPSLEINH</sequence>
<evidence type="ECO:0000256" key="2">
    <source>
        <dbReference type="SAM" id="Phobius"/>
    </source>
</evidence>
<proteinExistence type="predicted"/>
<feature type="compositionally biased region" description="Polar residues" evidence="1">
    <location>
        <begin position="296"/>
        <end position="307"/>
    </location>
</feature>
<organism evidence="3 4">
    <name type="scientific">Armillaria tabescens</name>
    <name type="common">Ringless honey mushroom</name>
    <name type="synonym">Agaricus tabescens</name>
    <dbReference type="NCBI Taxonomy" id="1929756"/>
    <lineage>
        <taxon>Eukaryota</taxon>
        <taxon>Fungi</taxon>
        <taxon>Dikarya</taxon>
        <taxon>Basidiomycota</taxon>
        <taxon>Agaricomycotina</taxon>
        <taxon>Agaricomycetes</taxon>
        <taxon>Agaricomycetidae</taxon>
        <taxon>Agaricales</taxon>
        <taxon>Marasmiineae</taxon>
        <taxon>Physalacriaceae</taxon>
        <taxon>Desarmillaria</taxon>
    </lineage>
</organism>
<feature type="compositionally biased region" description="Low complexity" evidence="1">
    <location>
        <begin position="529"/>
        <end position="542"/>
    </location>
</feature>
<keyword evidence="4" id="KW-1185">Reference proteome</keyword>
<dbReference type="EMBL" id="JAUEPS010000010">
    <property type="protein sequence ID" value="KAK0461660.1"/>
    <property type="molecule type" value="Genomic_DNA"/>
</dbReference>
<feature type="region of interest" description="Disordered" evidence="1">
    <location>
        <begin position="153"/>
        <end position="172"/>
    </location>
</feature>
<evidence type="ECO:0000313" key="3">
    <source>
        <dbReference type="EMBL" id="KAK0461660.1"/>
    </source>
</evidence>
<dbReference type="AlphaFoldDB" id="A0AA39N9S9"/>
<keyword evidence="2" id="KW-0472">Membrane</keyword>
<dbReference type="RefSeq" id="XP_060333398.1">
    <property type="nucleotide sequence ID" value="XM_060477039.1"/>
</dbReference>